<keyword evidence="2" id="KW-1185">Reference proteome</keyword>
<sequence>MEKRWTKMVGNMKLLSFDVKSKGRRLLSGMGQAKEIISNAIHTPHLTVESMATYLKLGLVEMIEMDCQFIQMVGTMTDSELMDRLSQYNIVSPPSTVPSRDAMTQILFIVKEESFWRENYHIHPNAQRVRPWLVTHQIVLEKMKRIRSTIAALKGLDRTLHPRQTSNLIQSLITDFPTLVSLLQQHSKAEIEHIFRPMSRHFTADIGSLDHILHATIDSYYPDEIQKCLDELARFLLPDDANGLDSPTTTSRTSVSSVDNDEKEITVVLSPTRSGYFEPIPHKELDTVEQYLDIYFQRVENEMLAEETAIVARWLTLAKPVHQEIVSKLPSVVYPRRLLWQ</sequence>
<comment type="caution">
    <text evidence="1">The sequence shown here is derived from an EMBL/GenBank/DDBJ whole genome shotgun (WGS) entry which is preliminary data.</text>
</comment>
<accession>A0A6G0WUL4</accession>
<evidence type="ECO:0000313" key="2">
    <source>
        <dbReference type="Proteomes" id="UP000481153"/>
    </source>
</evidence>
<organism evidence="1 2">
    <name type="scientific">Aphanomyces euteiches</name>
    <dbReference type="NCBI Taxonomy" id="100861"/>
    <lineage>
        <taxon>Eukaryota</taxon>
        <taxon>Sar</taxon>
        <taxon>Stramenopiles</taxon>
        <taxon>Oomycota</taxon>
        <taxon>Saprolegniomycetes</taxon>
        <taxon>Saprolegniales</taxon>
        <taxon>Verrucalvaceae</taxon>
        <taxon>Aphanomyces</taxon>
    </lineage>
</organism>
<gene>
    <name evidence="1" type="ORF">Ae201684_011689</name>
</gene>
<dbReference type="Proteomes" id="UP000481153">
    <property type="component" value="Unassembled WGS sequence"/>
</dbReference>
<evidence type="ECO:0000313" key="1">
    <source>
        <dbReference type="EMBL" id="KAF0731148.1"/>
    </source>
</evidence>
<dbReference type="EMBL" id="VJMJ01000147">
    <property type="protein sequence ID" value="KAF0731148.1"/>
    <property type="molecule type" value="Genomic_DNA"/>
</dbReference>
<proteinExistence type="predicted"/>
<dbReference type="VEuPathDB" id="FungiDB:AeMF1_009592"/>
<reference evidence="1 2" key="1">
    <citation type="submission" date="2019-07" db="EMBL/GenBank/DDBJ databases">
        <title>Genomics analysis of Aphanomyces spp. identifies a new class of oomycete effector associated with host adaptation.</title>
        <authorList>
            <person name="Gaulin E."/>
        </authorList>
    </citation>
    <scope>NUCLEOTIDE SEQUENCE [LARGE SCALE GENOMIC DNA]</scope>
    <source>
        <strain evidence="1 2">ATCC 201684</strain>
    </source>
</reference>
<protein>
    <submittedName>
        <fullName evidence="1">Uncharacterized protein</fullName>
    </submittedName>
</protein>
<name>A0A6G0WUL4_9STRA</name>
<dbReference type="AlphaFoldDB" id="A0A6G0WUL4"/>